<dbReference type="AlphaFoldDB" id="A0A164NR86"/>
<keyword evidence="4" id="KW-1185">Reference proteome</keyword>
<evidence type="ECO:0000313" key="4">
    <source>
        <dbReference type="Proteomes" id="UP000076858"/>
    </source>
</evidence>
<evidence type="ECO:0000313" key="3">
    <source>
        <dbReference type="EMBL" id="KZS06171.1"/>
    </source>
</evidence>
<dbReference type="Pfam" id="PF18701">
    <property type="entry name" value="DUF5641"/>
    <property type="match status" value="1"/>
</dbReference>
<evidence type="ECO:0000259" key="2">
    <source>
        <dbReference type="Pfam" id="PF18701"/>
    </source>
</evidence>
<dbReference type="Proteomes" id="UP000076858">
    <property type="component" value="Unassembled WGS sequence"/>
</dbReference>
<feature type="region of interest" description="Disordered" evidence="1">
    <location>
        <begin position="218"/>
        <end position="252"/>
    </location>
</feature>
<proteinExistence type="predicted"/>
<dbReference type="OrthoDB" id="6381431at2759"/>
<dbReference type="InterPro" id="IPR040676">
    <property type="entry name" value="DUF5641"/>
</dbReference>
<sequence>MRSWVTNDQTVRKFLSEKGPINPIMNIFTQKLEEGQPKVLGIRRDTESYTFQFDPAPIIEAVTELGDLVTKRNILRISARWQLAGSEETPTGGNQVEAIKKLSGLNWGRHCPGVQNPADLASRGAPAVTLVHSELWWKGPSWLKEDETEWQDSTPEVEEPTVHERIEAEAKSKTVTMSVASVEPATPVEWHLDRIPSLNRLLRRTAWILSFVSKIRPTNKSEDSNQDRRRKTDNEGSDDPLTITPNQFLNNRRSNCTPLEPAVNLMAPDATNVKLLEMDRQRREYVSGICGQFVTEYLLQIDKFHCKGGPGRKIRVGEVVIIHDDNTKRVMWTIEVVKELITSRDGLIRSVIVKTPNGNLINCAIQSLHPLELREDQLDDVVVPPTPELELKPENQLNPCPLQIQSSRESPGPRVLVGSVLGIHRIPNIRRRELDDGRDFHNDF</sequence>
<dbReference type="EMBL" id="LRGB01002837">
    <property type="protein sequence ID" value="KZS06171.1"/>
    <property type="molecule type" value="Genomic_DNA"/>
</dbReference>
<evidence type="ECO:0000256" key="1">
    <source>
        <dbReference type="SAM" id="MobiDB-lite"/>
    </source>
</evidence>
<reference evidence="3 4" key="1">
    <citation type="submission" date="2016-03" db="EMBL/GenBank/DDBJ databases">
        <title>EvidentialGene: Evidence-directed Construction of Genes on Genomes.</title>
        <authorList>
            <person name="Gilbert D.G."/>
            <person name="Choi J.-H."/>
            <person name="Mockaitis K."/>
            <person name="Colbourne J."/>
            <person name="Pfrender M."/>
        </authorList>
    </citation>
    <scope>NUCLEOTIDE SEQUENCE [LARGE SCALE GENOMIC DNA]</scope>
    <source>
        <strain evidence="3 4">Xinb3</strain>
        <tissue evidence="3">Complete organism</tissue>
    </source>
</reference>
<name>A0A164NR86_9CRUS</name>
<organism evidence="3 4">
    <name type="scientific">Daphnia magna</name>
    <dbReference type="NCBI Taxonomy" id="35525"/>
    <lineage>
        <taxon>Eukaryota</taxon>
        <taxon>Metazoa</taxon>
        <taxon>Ecdysozoa</taxon>
        <taxon>Arthropoda</taxon>
        <taxon>Crustacea</taxon>
        <taxon>Branchiopoda</taxon>
        <taxon>Diplostraca</taxon>
        <taxon>Cladocera</taxon>
        <taxon>Anomopoda</taxon>
        <taxon>Daphniidae</taxon>
        <taxon>Daphnia</taxon>
    </lineage>
</organism>
<feature type="compositionally biased region" description="Polar residues" evidence="1">
    <location>
        <begin position="243"/>
        <end position="252"/>
    </location>
</feature>
<comment type="caution">
    <text evidence="3">The sequence shown here is derived from an EMBL/GenBank/DDBJ whole genome shotgun (WGS) entry which is preliminary data.</text>
</comment>
<feature type="domain" description="DUF5641" evidence="2">
    <location>
        <begin position="295"/>
        <end position="361"/>
    </location>
</feature>
<protein>
    <recommendedName>
        <fullName evidence="2">DUF5641 domain-containing protein</fullName>
    </recommendedName>
</protein>
<feature type="compositionally biased region" description="Basic and acidic residues" evidence="1">
    <location>
        <begin position="219"/>
        <end position="234"/>
    </location>
</feature>
<accession>A0A164NR86</accession>
<gene>
    <name evidence="3" type="ORF">APZ42_030453</name>
</gene>
<dbReference type="PANTHER" id="PTHR47331">
    <property type="entry name" value="PHD-TYPE DOMAIN-CONTAINING PROTEIN"/>
    <property type="match status" value="1"/>
</dbReference>